<name>A0A3M8KAE9_9CORY</name>
<gene>
    <name evidence="1" type="ORF">C5L39_03485</name>
</gene>
<dbReference type="RefSeq" id="WP_123047484.1">
    <property type="nucleotide sequence ID" value="NZ_PTJO01000003.1"/>
</dbReference>
<dbReference type="OrthoDB" id="2086922at2"/>
<dbReference type="SUPFAM" id="SSF53335">
    <property type="entry name" value="S-adenosyl-L-methionine-dependent methyltransferases"/>
    <property type="match status" value="1"/>
</dbReference>
<keyword evidence="2" id="KW-1185">Reference proteome</keyword>
<dbReference type="AlphaFoldDB" id="A0A3M8KAE9"/>
<dbReference type="Proteomes" id="UP000266975">
    <property type="component" value="Unassembled WGS sequence"/>
</dbReference>
<evidence type="ECO:0000313" key="2">
    <source>
        <dbReference type="Proteomes" id="UP000266975"/>
    </source>
</evidence>
<dbReference type="InterPro" id="IPR029063">
    <property type="entry name" value="SAM-dependent_MTases_sf"/>
</dbReference>
<dbReference type="EMBL" id="PTJO01000003">
    <property type="protein sequence ID" value="RNE49438.1"/>
    <property type="molecule type" value="Genomic_DNA"/>
</dbReference>
<evidence type="ECO:0000313" key="1">
    <source>
        <dbReference type="EMBL" id="RNE49438.1"/>
    </source>
</evidence>
<evidence type="ECO:0008006" key="3">
    <source>
        <dbReference type="Google" id="ProtNLM"/>
    </source>
</evidence>
<sequence>MAVQSFSDYLNHIGDRTDLYELVAGYTGAQKVIYPGSYLDLAPSYIWHDVTYLDSDARAQRAFAQPNTAQDLARRFRRYAYDPSISFVAGDYTHTLNELPRDGWELAISMYTGPVFEHIKQCIQPGGWLLANNSHADAGLAFLDPDYQLVAAVSQHDDGYQLITENLNQFFQPKRPPHPTNEYLLNDGRGVRYTRTADVYLFRRAAINPVGTAGKNGSSGS</sequence>
<accession>A0A3M8KAE9</accession>
<protein>
    <recommendedName>
        <fullName evidence="3">Class I SAM-dependent methyltransferase</fullName>
    </recommendedName>
</protein>
<comment type="caution">
    <text evidence="1">The sequence shown here is derived from an EMBL/GenBank/DDBJ whole genome shotgun (WGS) entry which is preliminary data.</text>
</comment>
<reference evidence="1 2" key="1">
    <citation type="submission" date="2018-02" db="EMBL/GenBank/DDBJ databases">
        <title>Corynebacterium alimpuense sp. nov., a marine obligate actinomycete isolated from sediments of Valparaiso bay, Chile.</title>
        <authorList>
            <person name="Claverias F."/>
            <person name="Gonzales-Siles L."/>
            <person name="Salva-Serra F."/>
            <person name="Inganaes E."/>
            <person name="Molin K."/>
            <person name="Cumsille A."/>
            <person name="Undabarrena A."/>
            <person name="Couve E."/>
            <person name="Moore E.R.B."/>
            <person name="Gomila M."/>
            <person name="Camara B."/>
        </authorList>
    </citation>
    <scope>NUCLEOTIDE SEQUENCE [LARGE SCALE GENOMIC DNA]</scope>
    <source>
        <strain evidence="1 2">CCUG 69366</strain>
    </source>
</reference>
<proteinExistence type="predicted"/>
<organism evidence="1 2">
    <name type="scientific">Corynebacterium alimapuense</name>
    <dbReference type="NCBI Taxonomy" id="1576874"/>
    <lineage>
        <taxon>Bacteria</taxon>
        <taxon>Bacillati</taxon>
        <taxon>Actinomycetota</taxon>
        <taxon>Actinomycetes</taxon>
        <taxon>Mycobacteriales</taxon>
        <taxon>Corynebacteriaceae</taxon>
        <taxon>Corynebacterium</taxon>
    </lineage>
</organism>